<evidence type="ECO:0000313" key="5">
    <source>
        <dbReference type="Proteomes" id="UP000199452"/>
    </source>
</evidence>
<dbReference type="PANTHER" id="PTHR43673:SF10">
    <property type="entry name" value="NADH DEHYDROGENASE_NAD(P)H NITROREDUCTASE XCC3605-RELATED"/>
    <property type="match status" value="1"/>
</dbReference>
<keyword evidence="2" id="KW-0560">Oxidoreductase</keyword>
<dbReference type="EMBL" id="FMYP01000004">
    <property type="protein sequence ID" value="SDB85412.1"/>
    <property type="molecule type" value="Genomic_DNA"/>
</dbReference>
<dbReference type="OrthoDB" id="9809288at2"/>
<comment type="similarity">
    <text evidence="1">Belongs to the nitroreductase family.</text>
</comment>
<dbReference type="AlphaFoldDB" id="A0A1G6GTS2"/>
<dbReference type="Pfam" id="PF00881">
    <property type="entry name" value="Nitroreductase"/>
    <property type="match status" value="1"/>
</dbReference>
<evidence type="ECO:0000313" key="4">
    <source>
        <dbReference type="EMBL" id="SDB85412.1"/>
    </source>
</evidence>
<accession>A0A1G6GTS2</accession>
<evidence type="ECO:0000259" key="3">
    <source>
        <dbReference type="Pfam" id="PF00881"/>
    </source>
</evidence>
<sequence length="181" mass="20155">MASFIQLVKQRRSVRAYTDQPIEQDKLMQCLVAAQLAPSACNAQPWRFVVVDNPLLRNKMADAAVSGVLGMNKFAPQAVVIVAVVMEPANVTSKLGGLIKKKDFPLIDVGIAAEHFCLQAAELGIGTCMLGWFDEKKVRALLEIPKNRRIPLLITMGYPKSEEDREKFRKPIEAISGWNKY</sequence>
<dbReference type="PANTHER" id="PTHR43673">
    <property type="entry name" value="NAD(P)H NITROREDUCTASE YDGI-RELATED"/>
    <property type="match status" value="1"/>
</dbReference>
<evidence type="ECO:0000256" key="1">
    <source>
        <dbReference type="ARBA" id="ARBA00007118"/>
    </source>
</evidence>
<keyword evidence="5" id="KW-1185">Reference proteome</keyword>
<dbReference type="GO" id="GO:0016491">
    <property type="term" value="F:oxidoreductase activity"/>
    <property type="evidence" value="ECO:0007669"/>
    <property type="project" value="UniProtKB-KW"/>
</dbReference>
<dbReference type="Gene3D" id="3.40.109.10">
    <property type="entry name" value="NADH Oxidase"/>
    <property type="match status" value="1"/>
</dbReference>
<dbReference type="SUPFAM" id="SSF55469">
    <property type="entry name" value="FMN-dependent nitroreductase-like"/>
    <property type="match status" value="1"/>
</dbReference>
<name>A0A1G6GTS2_9BACT</name>
<reference evidence="4 5" key="1">
    <citation type="submission" date="2016-09" db="EMBL/GenBank/DDBJ databases">
        <authorList>
            <person name="Capua I."/>
            <person name="De Benedictis P."/>
            <person name="Joannis T."/>
            <person name="Lombin L.H."/>
            <person name="Cattoli G."/>
        </authorList>
    </citation>
    <scope>NUCLEOTIDE SEQUENCE [LARGE SCALE GENOMIC DNA]</scope>
    <source>
        <strain evidence="4 5">A7P-90m</strain>
    </source>
</reference>
<gene>
    <name evidence="4" type="ORF">SAMN05216323_100418</name>
</gene>
<evidence type="ECO:0000256" key="2">
    <source>
        <dbReference type="ARBA" id="ARBA00023002"/>
    </source>
</evidence>
<dbReference type="InterPro" id="IPR000415">
    <property type="entry name" value="Nitroreductase-like"/>
</dbReference>
<protein>
    <submittedName>
        <fullName evidence="4">Nitroreductase</fullName>
    </submittedName>
</protein>
<dbReference type="InterPro" id="IPR029479">
    <property type="entry name" value="Nitroreductase"/>
</dbReference>
<dbReference type="Proteomes" id="UP000199452">
    <property type="component" value="Unassembled WGS sequence"/>
</dbReference>
<dbReference type="RefSeq" id="WP_092434869.1">
    <property type="nucleotide sequence ID" value="NZ_FMYP01000004.1"/>
</dbReference>
<feature type="domain" description="Nitroreductase" evidence="3">
    <location>
        <begin position="8"/>
        <end position="158"/>
    </location>
</feature>
<dbReference type="STRING" id="1640674.SAMN05216323_100418"/>
<proteinExistence type="inferred from homology"/>
<organism evidence="4 5">
    <name type="scientific">Williamwhitmania taraxaci</name>
    <dbReference type="NCBI Taxonomy" id="1640674"/>
    <lineage>
        <taxon>Bacteria</taxon>
        <taxon>Pseudomonadati</taxon>
        <taxon>Bacteroidota</taxon>
        <taxon>Bacteroidia</taxon>
        <taxon>Bacteroidales</taxon>
        <taxon>Williamwhitmaniaceae</taxon>
        <taxon>Williamwhitmania</taxon>
    </lineage>
</organism>